<accession>A0A5C6ZWC7</accession>
<evidence type="ECO:0008006" key="5">
    <source>
        <dbReference type="Google" id="ProtNLM"/>
    </source>
</evidence>
<feature type="signal peptide" evidence="2">
    <location>
        <begin position="1"/>
        <end position="19"/>
    </location>
</feature>
<feature type="chain" id="PRO_5022763417" description="Sensor of ECF-type sigma factor" evidence="2">
    <location>
        <begin position="20"/>
        <end position="150"/>
    </location>
</feature>
<evidence type="ECO:0000313" key="4">
    <source>
        <dbReference type="Proteomes" id="UP000321367"/>
    </source>
</evidence>
<dbReference type="RefSeq" id="WP_146929681.1">
    <property type="nucleotide sequence ID" value="NZ_CBCSHZ010000001.1"/>
</dbReference>
<sequence length="150" mass="18254">MKKITLIIILFISFFGVQAQEDKNKEEHREQIKAMKVAFITQEMQMDAALAQKFWPIYNRYECKKKELHRREHGEIKNIETLSEQEAEKLIQEYQEIENEEYQIKKALFSDLKKIISAKEIIKLQKLESDFNKKLWKEYRDRKDAERKRN</sequence>
<dbReference type="Proteomes" id="UP000321367">
    <property type="component" value="Unassembled WGS sequence"/>
</dbReference>
<protein>
    <recommendedName>
        <fullName evidence="5">Sensor of ECF-type sigma factor</fullName>
    </recommendedName>
</protein>
<gene>
    <name evidence="3" type="ORF">ES724_03625</name>
</gene>
<keyword evidence="4" id="KW-1185">Reference proteome</keyword>
<evidence type="ECO:0000256" key="2">
    <source>
        <dbReference type="SAM" id="SignalP"/>
    </source>
</evidence>
<dbReference type="AlphaFoldDB" id="A0A5C6ZWC7"/>
<keyword evidence="2" id="KW-0732">Signal</keyword>
<dbReference type="OrthoDB" id="675330at2"/>
<evidence type="ECO:0000256" key="1">
    <source>
        <dbReference type="SAM" id="Coils"/>
    </source>
</evidence>
<keyword evidence="1" id="KW-0175">Coiled coil</keyword>
<comment type="caution">
    <text evidence="3">The sequence shown here is derived from an EMBL/GenBank/DDBJ whole genome shotgun (WGS) entry which is preliminary data.</text>
</comment>
<proteinExistence type="predicted"/>
<dbReference type="EMBL" id="VORY01000002">
    <property type="protein sequence ID" value="TXD95253.1"/>
    <property type="molecule type" value="Genomic_DNA"/>
</dbReference>
<evidence type="ECO:0000313" key="3">
    <source>
        <dbReference type="EMBL" id="TXD95253.1"/>
    </source>
</evidence>
<feature type="coiled-coil region" evidence="1">
    <location>
        <begin position="80"/>
        <end position="107"/>
    </location>
</feature>
<name>A0A5C6ZWC7_9FLAO</name>
<organism evidence="3 4">
    <name type="scientific">Gillisia hiemivivida</name>
    <dbReference type="NCBI Taxonomy" id="291190"/>
    <lineage>
        <taxon>Bacteria</taxon>
        <taxon>Pseudomonadati</taxon>
        <taxon>Bacteroidota</taxon>
        <taxon>Flavobacteriia</taxon>
        <taxon>Flavobacteriales</taxon>
        <taxon>Flavobacteriaceae</taxon>
        <taxon>Gillisia</taxon>
    </lineage>
</organism>
<reference evidence="3 4" key="1">
    <citation type="submission" date="2019-08" db="EMBL/GenBank/DDBJ databases">
        <title>Genome sequence of Gillisia hiemivivida IC154 (type strain).</title>
        <authorList>
            <person name="Bowman J.P."/>
        </authorList>
    </citation>
    <scope>NUCLEOTIDE SEQUENCE [LARGE SCALE GENOMIC DNA]</scope>
    <source>
        <strain evidence="3 4">IC154</strain>
    </source>
</reference>